<name>A0A3A2Z249_9EURO</name>
<reference evidence="3" key="1">
    <citation type="submission" date="2017-02" db="EMBL/GenBank/DDBJ databases">
        <authorList>
            <person name="Tafer H."/>
            <person name="Lopandic K."/>
        </authorList>
    </citation>
    <scope>NUCLEOTIDE SEQUENCE [LARGE SCALE GENOMIC DNA]</scope>
    <source>
        <strain evidence="3">CBS 366.77</strain>
    </source>
</reference>
<dbReference type="STRING" id="2070753.A0A3A2Z249"/>
<gene>
    <name evidence="2" type="ORF">PHISCL_10833</name>
</gene>
<feature type="region of interest" description="Disordered" evidence="1">
    <location>
        <begin position="37"/>
        <end position="66"/>
    </location>
</feature>
<organism evidence="2 3">
    <name type="scientific">Aspergillus sclerotialis</name>
    <dbReference type="NCBI Taxonomy" id="2070753"/>
    <lineage>
        <taxon>Eukaryota</taxon>
        <taxon>Fungi</taxon>
        <taxon>Dikarya</taxon>
        <taxon>Ascomycota</taxon>
        <taxon>Pezizomycotina</taxon>
        <taxon>Eurotiomycetes</taxon>
        <taxon>Eurotiomycetidae</taxon>
        <taxon>Eurotiales</taxon>
        <taxon>Aspergillaceae</taxon>
        <taxon>Aspergillus</taxon>
        <taxon>Aspergillus subgen. Polypaecilum</taxon>
    </lineage>
</organism>
<evidence type="ECO:0000313" key="2">
    <source>
        <dbReference type="EMBL" id="RJE16830.1"/>
    </source>
</evidence>
<protein>
    <submittedName>
        <fullName evidence="2">Uncharacterized protein</fullName>
    </submittedName>
</protein>
<dbReference type="AlphaFoldDB" id="A0A3A2Z249"/>
<accession>A0A3A2Z249</accession>
<comment type="caution">
    <text evidence="2">The sequence shown here is derived from an EMBL/GenBank/DDBJ whole genome shotgun (WGS) entry which is preliminary data.</text>
</comment>
<evidence type="ECO:0000313" key="3">
    <source>
        <dbReference type="Proteomes" id="UP000266188"/>
    </source>
</evidence>
<sequence>MVSANSRYEVRNRRLRDHKFLDESEQEAWRQQAMQEEVTPIEKHDTASDEEYSVVEEEPEPPSPFIPDYETFLRRFPSIQQQESM</sequence>
<evidence type="ECO:0000256" key="1">
    <source>
        <dbReference type="SAM" id="MobiDB-lite"/>
    </source>
</evidence>
<dbReference type="Proteomes" id="UP000266188">
    <property type="component" value="Unassembled WGS sequence"/>
</dbReference>
<proteinExistence type="predicted"/>
<feature type="non-terminal residue" evidence="2">
    <location>
        <position position="85"/>
    </location>
</feature>
<dbReference type="EMBL" id="MVGC01002483">
    <property type="protein sequence ID" value="RJE16830.1"/>
    <property type="molecule type" value="Genomic_DNA"/>
</dbReference>
<keyword evidence="3" id="KW-1185">Reference proteome</keyword>
<feature type="compositionally biased region" description="Acidic residues" evidence="1">
    <location>
        <begin position="48"/>
        <end position="60"/>
    </location>
</feature>